<reference evidence="1" key="1">
    <citation type="submission" date="2019-04" db="EMBL/GenBank/DDBJ databases">
        <title>Microbes associate with the intestines of laboratory mice.</title>
        <authorList>
            <person name="Navarre W."/>
            <person name="Wong E."/>
            <person name="Huang K."/>
            <person name="Tropini C."/>
            <person name="Ng K."/>
            <person name="Yu B."/>
        </authorList>
    </citation>
    <scope>NUCLEOTIDE SEQUENCE</scope>
    <source>
        <strain evidence="1">NM73_A23</strain>
    </source>
</reference>
<accession>A0AC61QRT1</accession>
<protein>
    <submittedName>
        <fullName evidence="1">DUF4302 domain-containing protein</fullName>
    </submittedName>
</protein>
<dbReference type="EMBL" id="SRZC01000005">
    <property type="protein sequence ID" value="TGX83107.1"/>
    <property type="molecule type" value="Genomic_DNA"/>
</dbReference>
<gene>
    <name evidence="1" type="ORF">E5358_03960</name>
</gene>
<name>A0AC61QRT1_9BACT</name>
<comment type="caution">
    <text evidence="1">The sequence shown here is derived from an EMBL/GenBank/DDBJ whole genome shotgun (WGS) entry which is preliminary data.</text>
</comment>
<proteinExistence type="predicted"/>
<evidence type="ECO:0000313" key="2">
    <source>
        <dbReference type="Proteomes" id="UP000308886"/>
    </source>
</evidence>
<keyword evidence="2" id="KW-1185">Reference proteome</keyword>
<organism evidence="1 2">
    <name type="scientific">Palleniella muris</name>
    <dbReference type="NCBI Taxonomy" id="3038145"/>
    <lineage>
        <taxon>Bacteria</taxon>
        <taxon>Pseudomonadati</taxon>
        <taxon>Bacteroidota</taxon>
        <taxon>Bacteroidia</taxon>
        <taxon>Bacteroidales</taxon>
        <taxon>Prevotellaceae</taxon>
        <taxon>Palleniella</taxon>
    </lineage>
</organism>
<sequence>MKKNLYSIISLLLGVFFLAACTPEVDEKFSESASDRIKGEIAKTKQILESAENGWRMEYYGSTTYGGYNVFMQFKDDKVTVAGEKAGASHNAGIGADGKAVTASSHYKVEQSQGVLLSFDEYNEVFHYFSEPNNADYGEPADGMGGDLEFRVISATPEKIELSGKKHGARILMYPMPAGQTAEEYITEVIRIKNHMDSRSYKLEIEGSTRDISAVTSYRRLRFAYYDDDNEYTEVAAPFIITTEGYKFYKPVTVDGNEISAIKAGANDDYFETESTVNAKLWTYVPTKKELLETGMWFVNYADLGTFAQPCWNTMLDKLATTGPNNTRERMVWALIGIFQKKWGIHLQTTRDYAYYGLTLGEVSGSDGNEITLKCNTLSNNKAGKEFYNKLGLKDALLPFVGKTVSSKRTFVVTSDDERHPTYILLTDKDEPTNVIKLWAEQVLYPYGDLDDLDKE</sequence>
<dbReference type="Proteomes" id="UP000308886">
    <property type="component" value="Unassembled WGS sequence"/>
</dbReference>
<evidence type="ECO:0000313" key="1">
    <source>
        <dbReference type="EMBL" id="TGX83107.1"/>
    </source>
</evidence>